<feature type="compositionally biased region" description="Pro residues" evidence="1">
    <location>
        <begin position="321"/>
        <end position="334"/>
    </location>
</feature>
<evidence type="ECO:0000313" key="2">
    <source>
        <dbReference type="EMBL" id="CAE6396856.1"/>
    </source>
</evidence>
<comment type="caution">
    <text evidence="2">The sequence shown here is derived from an EMBL/GenBank/DDBJ whole genome shotgun (WGS) entry which is preliminary data.</text>
</comment>
<feature type="region of interest" description="Disordered" evidence="1">
    <location>
        <begin position="1"/>
        <end position="116"/>
    </location>
</feature>
<feature type="compositionally biased region" description="Low complexity" evidence="1">
    <location>
        <begin position="307"/>
        <end position="320"/>
    </location>
</feature>
<dbReference type="SUPFAM" id="SSF63491">
    <property type="entry name" value="BAG domain"/>
    <property type="match status" value="1"/>
</dbReference>
<feature type="region of interest" description="Disordered" evidence="1">
    <location>
        <begin position="137"/>
        <end position="247"/>
    </location>
</feature>
<feature type="compositionally biased region" description="Basic residues" evidence="1">
    <location>
        <begin position="203"/>
        <end position="218"/>
    </location>
</feature>
<reference evidence="2" key="1">
    <citation type="submission" date="2021-01" db="EMBL/GenBank/DDBJ databases">
        <authorList>
            <person name="Kaushik A."/>
        </authorList>
    </citation>
    <scope>NUCLEOTIDE SEQUENCE</scope>
    <source>
        <strain evidence="2">AG1-1B</strain>
    </source>
</reference>
<dbReference type="InterPro" id="IPR036533">
    <property type="entry name" value="BAG_dom_sf"/>
</dbReference>
<proteinExistence type="predicted"/>
<feature type="compositionally biased region" description="Basic and acidic residues" evidence="1">
    <location>
        <begin position="23"/>
        <end position="40"/>
    </location>
</feature>
<evidence type="ECO:0000313" key="3">
    <source>
        <dbReference type="Proteomes" id="UP000663826"/>
    </source>
</evidence>
<name>A0A8H2WNJ2_9AGAM</name>
<feature type="compositionally biased region" description="Basic and acidic residues" evidence="1">
    <location>
        <begin position="56"/>
        <end position="67"/>
    </location>
</feature>
<dbReference type="Gene3D" id="1.20.58.120">
    <property type="entry name" value="BAG domain"/>
    <property type="match status" value="1"/>
</dbReference>
<evidence type="ECO:0008006" key="4">
    <source>
        <dbReference type="Google" id="ProtNLM"/>
    </source>
</evidence>
<dbReference type="GO" id="GO:0051087">
    <property type="term" value="F:protein-folding chaperone binding"/>
    <property type="evidence" value="ECO:0007669"/>
    <property type="project" value="InterPro"/>
</dbReference>
<protein>
    <recommendedName>
        <fullName evidence="4">BAG domain-containing protein</fullName>
    </recommendedName>
</protein>
<sequence length="462" mass="51318">MSTYKYAAASGYLSPNAGVPYRPTDEDTGPHSYRGYHEVNTKSYHSRSNHYAKSTHSFDVRSARSADGRSTYSNGARSYCSMDSRSPAPTFDAGSIYSPQAKPARPTDAGSTYTPDTKPIYSHQVWSAHSGDAYSMHPIDARSVSPTDTRSLHPTGARSVCSTGARSTRSKSRTPADPESQPQPQPHSHSHSQQYLTVQASQPHHRRCPSTTRSHRSRVAPSLTHSVQSTSSDEDSESDTGRSVNGLNTPYTAKVALWRDDVRDMCDEMPAETILPPHIMAQYEYSQRQHEAPPSFDPTEIPSIVVPSHTTHSRASSPRSTSPPAPVPVPPSAPAPNLDRVVGEIEGIEYQINSRILAFTFPVNLDLGERLPNGEFPPLPYTGRNKALIEHRDYLEKSLLRMDEIQSFGDTQIKGSRKRVVTKLEEQLEHLNKMEKMVRDNIHYELWKKTPRIHVTAPLAPT</sequence>
<evidence type="ECO:0000256" key="1">
    <source>
        <dbReference type="SAM" id="MobiDB-lite"/>
    </source>
</evidence>
<dbReference type="AlphaFoldDB" id="A0A8H2WNJ2"/>
<feature type="compositionally biased region" description="Polar residues" evidence="1">
    <location>
        <begin position="68"/>
        <end position="84"/>
    </location>
</feature>
<feature type="region of interest" description="Disordered" evidence="1">
    <location>
        <begin position="286"/>
        <end position="338"/>
    </location>
</feature>
<organism evidence="2 3">
    <name type="scientific">Rhizoctonia solani</name>
    <dbReference type="NCBI Taxonomy" id="456999"/>
    <lineage>
        <taxon>Eukaryota</taxon>
        <taxon>Fungi</taxon>
        <taxon>Dikarya</taxon>
        <taxon>Basidiomycota</taxon>
        <taxon>Agaricomycotina</taxon>
        <taxon>Agaricomycetes</taxon>
        <taxon>Cantharellales</taxon>
        <taxon>Ceratobasidiaceae</taxon>
        <taxon>Rhizoctonia</taxon>
    </lineage>
</organism>
<dbReference type="EMBL" id="CAJMWQ010000911">
    <property type="protein sequence ID" value="CAE6396856.1"/>
    <property type="molecule type" value="Genomic_DNA"/>
</dbReference>
<gene>
    <name evidence="2" type="ORF">RDB_LOCUS28966</name>
</gene>
<accession>A0A8H2WNJ2</accession>
<dbReference type="Proteomes" id="UP000663826">
    <property type="component" value="Unassembled WGS sequence"/>
</dbReference>